<sequence length="283" mass="32069">MTGYAAASVHHAGLHLSLDLRSVNSRYLEIHFRCGDEFRTIEPHLRERIAQHVQRGKLECRVLLDSSAGAERELQLNLALLERLSGLGEVVTRHLPGALQMSVAEVLRWPGMLDDPLANQDLTRPCLQLLDTVLDEFVASRQREGARLRAHLLERAAQMEAHIGRVAPRLPELVRVYQDKLAQRFTEVLGSADDERIRQEIALFAQKIDVDEELSRLGVHIREVRRILDTDGAAGKRLDFLMQELNREANTLGSKSVSVETTQVAMELKVLIEQMREQVQNLE</sequence>
<evidence type="ECO:0000259" key="6">
    <source>
        <dbReference type="Pfam" id="PF03755"/>
    </source>
</evidence>
<proteinExistence type="inferred from homology"/>
<organism evidence="8 9">
    <name type="scientific">Sulfuriferula plumbiphila</name>
    <dbReference type="NCBI Taxonomy" id="171865"/>
    <lineage>
        <taxon>Bacteria</taxon>
        <taxon>Pseudomonadati</taxon>
        <taxon>Pseudomonadota</taxon>
        <taxon>Betaproteobacteria</taxon>
        <taxon>Nitrosomonadales</taxon>
        <taxon>Sulfuricellaceae</taxon>
        <taxon>Sulfuriferula</taxon>
    </lineage>
</organism>
<dbReference type="NCBIfam" id="TIGR00255">
    <property type="entry name" value="YicC/YloC family endoribonuclease"/>
    <property type="match status" value="1"/>
</dbReference>
<dbReference type="Pfam" id="PF08340">
    <property type="entry name" value="YicC-like_C"/>
    <property type="match status" value="1"/>
</dbReference>
<keyword evidence="4" id="KW-0378">Hydrolase</keyword>
<dbReference type="Pfam" id="PF03755">
    <property type="entry name" value="YicC-like_N"/>
    <property type="match status" value="1"/>
</dbReference>
<dbReference type="AlphaFoldDB" id="A0A512L4Q8"/>
<keyword evidence="9" id="KW-1185">Reference proteome</keyword>
<gene>
    <name evidence="8" type="ORF">TPL01_06010</name>
</gene>
<comment type="cofactor">
    <cofactor evidence="1">
        <name>a divalent metal cation</name>
        <dbReference type="ChEBI" id="CHEBI:60240"/>
    </cofactor>
</comment>
<accession>A0A512L4Q8</accession>
<dbReference type="InterPro" id="IPR013527">
    <property type="entry name" value="YicC-like_N"/>
</dbReference>
<comment type="similarity">
    <text evidence="5">Belongs to the YicC/YloC family.</text>
</comment>
<dbReference type="PANTHER" id="PTHR30636:SF3">
    <property type="entry name" value="UPF0701 PROTEIN YICC"/>
    <property type="match status" value="1"/>
</dbReference>
<keyword evidence="2" id="KW-0540">Nuclease</keyword>
<evidence type="ECO:0000256" key="3">
    <source>
        <dbReference type="ARBA" id="ARBA00022759"/>
    </source>
</evidence>
<dbReference type="GO" id="GO:0004521">
    <property type="term" value="F:RNA endonuclease activity"/>
    <property type="evidence" value="ECO:0007669"/>
    <property type="project" value="InterPro"/>
</dbReference>
<evidence type="ECO:0000256" key="1">
    <source>
        <dbReference type="ARBA" id="ARBA00001968"/>
    </source>
</evidence>
<evidence type="ECO:0008006" key="10">
    <source>
        <dbReference type="Google" id="ProtNLM"/>
    </source>
</evidence>
<evidence type="ECO:0000259" key="7">
    <source>
        <dbReference type="Pfam" id="PF08340"/>
    </source>
</evidence>
<evidence type="ECO:0000256" key="4">
    <source>
        <dbReference type="ARBA" id="ARBA00022801"/>
    </source>
</evidence>
<dbReference type="RefSeq" id="WP_232522210.1">
    <property type="nucleotide sequence ID" value="NZ_AP021884.1"/>
</dbReference>
<feature type="domain" description="Endoribonuclease YicC-like C-terminal" evidence="7">
    <location>
        <begin position="168"/>
        <end position="283"/>
    </location>
</feature>
<dbReference type="EMBL" id="BKAD01000005">
    <property type="protein sequence ID" value="GEP29463.1"/>
    <property type="molecule type" value="Genomic_DNA"/>
</dbReference>
<evidence type="ECO:0000313" key="9">
    <source>
        <dbReference type="Proteomes" id="UP000321337"/>
    </source>
</evidence>
<keyword evidence="3" id="KW-0255">Endonuclease</keyword>
<comment type="caution">
    <text evidence="8">The sequence shown here is derived from an EMBL/GenBank/DDBJ whole genome shotgun (WGS) entry which is preliminary data.</text>
</comment>
<dbReference type="Proteomes" id="UP000321337">
    <property type="component" value="Unassembled WGS sequence"/>
</dbReference>
<dbReference type="PANTHER" id="PTHR30636">
    <property type="entry name" value="UPF0701 PROTEIN YICC"/>
    <property type="match status" value="1"/>
</dbReference>
<dbReference type="GO" id="GO:0016787">
    <property type="term" value="F:hydrolase activity"/>
    <property type="evidence" value="ECO:0007669"/>
    <property type="project" value="UniProtKB-KW"/>
</dbReference>
<evidence type="ECO:0000256" key="2">
    <source>
        <dbReference type="ARBA" id="ARBA00022722"/>
    </source>
</evidence>
<protein>
    <recommendedName>
        <fullName evidence="10">YicC family protein</fullName>
    </recommendedName>
</protein>
<feature type="domain" description="Endoribonuclease YicC-like N-terminal" evidence="6">
    <location>
        <begin position="1"/>
        <end position="149"/>
    </location>
</feature>
<reference evidence="8 9" key="1">
    <citation type="submission" date="2019-07" db="EMBL/GenBank/DDBJ databases">
        <title>Whole genome shotgun sequence of Thiobacillus plumbophilus NBRC 107929.</title>
        <authorList>
            <person name="Hosoyama A."/>
            <person name="Uohara A."/>
            <person name="Ohji S."/>
            <person name="Ichikawa N."/>
        </authorList>
    </citation>
    <scope>NUCLEOTIDE SEQUENCE [LARGE SCALE GENOMIC DNA]</scope>
    <source>
        <strain evidence="8 9">NBRC 107929</strain>
    </source>
</reference>
<evidence type="ECO:0000313" key="8">
    <source>
        <dbReference type="EMBL" id="GEP29463.1"/>
    </source>
</evidence>
<evidence type="ECO:0000256" key="5">
    <source>
        <dbReference type="ARBA" id="ARBA00035648"/>
    </source>
</evidence>
<dbReference type="InterPro" id="IPR013551">
    <property type="entry name" value="YicC-like_C"/>
</dbReference>
<dbReference type="InterPro" id="IPR005229">
    <property type="entry name" value="YicC/YloC-like"/>
</dbReference>
<name>A0A512L4Q8_9PROT</name>